<organism evidence="2 3">
    <name type="scientific">Flexivirga caeni</name>
    <dbReference type="NCBI Taxonomy" id="2294115"/>
    <lineage>
        <taxon>Bacteria</taxon>
        <taxon>Bacillati</taxon>
        <taxon>Actinomycetota</taxon>
        <taxon>Actinomycetes</taxon>
        <taxon>Micrococcales</taxon>
        <taxon>Dermacoccaceae</taxon>
        <taxon>Flexivirga</taxon>
    </lineage>
</organism>
<proteinExistence type="predicted"/>
<evidence type="ECO:0000313" key="2">
    <source>
        <dbReference type="EMBL" id="RNI18193.1"/>
    </source>
</evidence>
<name>A0A3M9LZZ7_9MICO</name>
<keyword evidence="3" id="KW-1185">Reference proteome</keyword>
<reference evidence="2 3" key="1">
    <citation type="submission" date="2018-11" db="EMBL/GenBank/DDBJ databases">
        <title>Draft genome of Simplicispira Flexivirga sp. BO-16.</title>
        <authorList>
            <person name="Im W.T."/>
        </authorList>
    </citation>
    <scope>NUCLEOTIDE SEQUENCE [LARGE SCALE GENOMIC DNA]</scope>
    <source>
        <strain evidence="2 3">BO-16</strain>
    </source>
</reference>
<accession>A0A3M9LZZ7</accession>
<keyword evidence="1" id="KW-0472">Membrane</keyword>
<gene>
    <name evidence="2" type="ORF">EFY87_18430</name>
</gene>
<evidence type="ECO:0000256" key="1">
    <source>
        <dbReference type="SAM" id="Phobius"/>
    </source>
</evidence>
<dbReference type="AlphaFoldDB" id="A0A3M9LZZ7"/>
<keyword evidence="1" id="KW-0812">Transmembrane</keyword>
<evidence type="ECO:0008006" key="4">
    <source>
        <dbReference type="Google" id="ProtNLM"/>
    </source>
</evidence>
<comment type="caution">
    <text evidence="2">The sequence shown here is derived from an EMBL/GenBank/DDBJ whole genome shotgun (WGS) entry which is preliminary data.</text>
</comment>
<dbReference type="Proteomes" id="UP000271678">
    <property type="component" value="Unassembled WGS sequence"/>
</dbReference>
<dbReference type="EMBL" id="RJJQ01000024">
    <property type="protein sequence ID" value="RNI18193.1"/>
    <property type="molecule type" value="Genomic_DNA"/>
</dbReference>
<feature type="transmembrane region" description="Helical" evidence="1">
    <location>
        <begin position="47"/>
        <end position="69"/>
    </location>
</feature>
<protein>
    <recommendedName>
        <fullName evidence="4">Cardiolipin synthase N-terminal domain-containing protein</fullName>
    </recommendedName>
</protein>
<evidence type="ECO:0000313" key="3">
    <source>
        <dbReference type="Proteomes" id="UP000271678"/>
    </source>
</evidence>
<keyword evidence="1" id="KW-1133">Transmembrane helix</keyword>
<dbReference type="OrthoDB" id="5125307at2"/>
<sequence>MLRTWRNLSPTQRRLVITVGALEAAAKAAALIDLSRRPASEIRGPKLLWAVALPTVNSAGLLPAAYFLVGRRR</sequence>